<protein>
    <submittedName>
        <fullName evidence="1">Uncharacterized protein</fullName>
    </submittedName>
</protein>
<reference evidence="1" key="1">
    <citation type="submission" date="2015-11" db="EMBL/GenBank/DDBJ databases">
        <title>De novo transcriptome assembly of four potential Pierce s Disease insect vectors from Arizona vineyards.</title>
        <authorList>
            <person name="Tassone E.E."/>
        </authorList>
    </citation>
    <scope>NUCLEOTIDE SEQUENCE</scope>
</reference>
<dbReference type="AlphaFoldDB" id="A0A1B6GG67"/>
<sequence length="143" mass="17002">MRYELIVWGGTTTRNLNWILLLQKKTMRIMSGLGPRESCKNLFPSQKILTIVGLYIREVIMYVDKEHLQRGHTIHRQNTRHALDFHLPLHHTSQFEKKPSSMGQKLFNLLPDDMKRLQGQKLKTTLTRWLINRPFYSVDEFLE</sequence>
<accession>A0A1B6GG67</accession>
<name>A0A1B6GG67_9HEMI</name>
<evidence type="ECO:0000313" key="1">
    <source>
        <dbReference type="EMBL" id="JAS61415.1"/>
    </source>
</evidence>
<proteinExistence type="predicted"/>
<feature type="non-terminal residue" evidence="1">
    <location>
        <position position="143"/>
    </location>
</feature>
<gene>
    <name evidence="1" type="ORF">g.13253</name>
</gene>
<dbReference type="EMBL" id="GECZ01008354">
    <property type="protein sequence ID" value="JAS61415.1"/>
    <property type="molecule type" value="Transcribed_RNA"/>
</dbReference>
<organism evidence="1">
    <name type="scientific">Cuerna arida</name>
    <dbReference type="NCBI Taxonomy" id="1464854"/>
    <lineage>
        <taxon>Eukaryota</taxon>
        <taxon>Metazoa</taxon>
        <taxon>Ecdysozoa</taxon>
        <taxon>Arthropoda</taxon>
        <taxon>Hexapoda</taxon>
        <taxon>Insecta</taxon>
        <taxon>Pterygota</taxon>
        <taxon>Neoptera</taxon>
        <taxon>Paraneoptera</taxon>
        <taxon>Hemiptera</taxon>
        <taxon>Auchenorrhyncha</taxon>
        <taxon>Membracoidea</taxon>
        <taxon>Cicadellidae</taxon>
        <taxon>Cicadellinae</taxon>
        <taxon>Proconiini</taxon>
        <taxon>Cuerna</taxon>
    </lineage>
</organism>